<protein>
    <recommendedName>
        <fullName evidence="6">Cadherin domain-containing protein</fullName>
    </recommendedName>
</protein>
<gene>
    <name evidence="7" type="ORF">HHI36_013048</name>
</gene>
<proteinExistence type="predicted"/>
<dbReference type="PROSITE" id="PS50268">
    <property type="entry name" value="CADHERIN_2"/>
    <property type="match status" value="2"/>
</dbReference>
<keyword evidence="4" id="KW-0472">Membrane</keyword>
<accession>A0ABD2NGB1</accession>
<reference evidence="7 8" key="1">
    <citation type="journal article" date="2021" name="BMC Biol.">
        <title>Horizontally acquired antibacterial genes associated with adaptive radiation of ladybird beetles.</title>
        <authorList>
            <person name="Li H.S."/>
            <person name="Tang X.F."/>
            <person name="Huang Y.H."/>
            <person name="Xu Z.Y."/>
            <person name="Chen M.L."/>
            <person name="Du X.Y."/>
            <person name="Qiu B.Y."/>
            <person name="Chen P.T."/>
            <person name="Zhang W."/>
            <person name="Slipinski A."/>
            <person name="Escalona H.E."/>
            <person name="Waterhouse R.M."/>
            <person name="Zwick A."/>
            <person name="Pang H."/>
        </authorList>
    </citation>
    <scope>NUCLEOTIDE SEQUENCE [LARGE SCALE GENOMIC DNA]</scope>
    <source>
        <strain evidence="7">SYSU2018</strain>
    </source>
</reference>
<feature type="domain" description="Cadherin" evidence="6">
    <location>
        <begin position="118"/>
        <end position="200"/>
    </location>
</feature>
<keyword evidence="8" id="KW-1185">Reference proteome</keyword>
<comment type="subcellular location">
    <subcellularLocation>
        <location evidence="1">Membrane</location>
    </subcellularLocation>
</comment>
<dbReference type="PANTHER" id="PTHR24027">
    <property type="entry name" value="CADHERIN-23"/>
    <property type="match status" value="1"/>
</dbReference>
<evidence type="ECO:0000313" key="7">
    <source>
        <dbReference type="EMBL" id="KAL3277703.1"/>
    </source>
</evidence>
<feature type="domain" description="Cadherin" evidence="6">
    <location>
        <begin position="91"/>
        <end position="117"/>
    </location>
</feature>
<dbReference type="CDD" id="cd11304">
    <property type="entry name" value="Cadherin_repeat"/>
    <property type="match status" value="1"/>
</dbReference>
<evidence type="ECO:0000256" key="5">
    <source>
        <dbReference type="PROSITE-ProRule" id="PRU00043"/>
    </source>
</evidence>
<dbReference type="InterPro" id="IPR002126">
    <property type="entry name" value="Cadherin-like_dom"/>
</dbReference>
<evidence type="ECO:0000256" key="4">
    <source>
        <dbReference type="ARBA" id="ARBA00023136"/>
    </source>
</evidence>
<dbReference type="InterPro" id="IPR015919">
    <property type="entry name" value="Cadherin-like_sf"/>
</dbReference>
<dbReference type="Proteomes" id="UP001516400">
    <property type="component" value="Unassembled WGS sequence"/>
</dbReference>
<evidence type="ECO:0000256" key="2">
    <source>
        <dbReference type="ARBA" id="ARBA00022737"/>
    </source>
</evidence>
<dbReference type="Pfam" id="PF00028">
    <property type="entry name" value="Cadherin"/>
    <property type="match status" value="1"/>
</dbReference>
<name>A0ABD2NGB1_9CUCU</name>
<sequence>GCQFYPPGEYLRFVRVPENLRVGEEILPIQVFPRNKLVLLPVDKAEDVQYFTFRDVNKTSISIILARSLEDMVDSANPRNVLKFKISCDYNDGEDTITSSLSVTVYVEDVNDHAPIFVGTPYRVTVDELTPVGLTLFRGVKAIDRDKPNTPNSDVQYALVAGNQDEKFSLDNSHQAHLILKKPLDFDNGDREFLLTVSAS</sequence>
<comment type="caution">
    <text evidence="7">The sequence shown here is derived from an EMBL/GenBank/DDBJ whole genome shotgun (WGS) entry which is preliminary data.</text>
</comment>
<keyword evidence="2" id="KW-0677">Repeat</keyword>
<dbReference type="AlphaFoldDB" id="A0ABD2NGB1"/>
<evidence type="ECO:0000256" key="3">
    <source>
        <dbReference type="ARBA" id="ARBA00022837"/>
    </source>
</evidence>
<keyword evidence="3 5" id="KW-0106">Calcium</keyword>
<dbReference type="InterPro" id="IPR020894">
    <property type="entry name" value="Cadherin_CS"/>
</dbReference>
<dbReference type="Gene3D" id="2.60.40.60">
    <property type="entry name" value="Cadherins"/>
    <property type="match status" value="2"/>
</dbReference>
<feature type="non-terminal residue" evidence="7">
    <location>
        <position position="1"/>
    </location>
</feature>
<evidence type="ECO:0000313" key="8">
    <source>
        <dbReference type="Proteomes" id="UP001516400"/>
    </source>
</evidence>
<dbReference type="InterPro" id="IPR039808">
    <property type="entry name" value="Cadherin"/>
</dbReference>
<organism evidence="7 8">
    <name type="scientific">Cryptolaemus montrouzieri</name>
    <dbReference type="NCBI Taxonomy" id="559131"/>
    <lineage>
        <taxon>Eukaryota</taxon>
        <taxon>Metazoa</taxon>
        <taxon>Ecdysozoa</taxon>
        <taxon>Arthropoda</taxon>
        <taxon>Hexapoda</taxon>
        <taxon>Insecta</taxon>
        <taxon>Pterygota</taxon>
        <taxon>Neoptera</taxon>
        <taxon>Endopterygota</taxon>
        <taxon>Coleoptera</taxon>
        <taxon>Polyphaga</taxon>
        <taxon>Cucujiformia</taxon>
        <taxon>Coccinelloidea</taxon>
        <taxon>Coccinellidae</taxon>
        <taxon>Scymninae</taxon>
        <taxon>Scymnini</taxon>
        <taxon>Cryptolaemus</taxon>
    </lineage>
</organism>
<dbReference type="SUPFAM" id="SSF49313">
    <property type="entry name" value="Cadherin-like"/>
    <property type="match status" value="1"/>
</dbReference>
<dbReference type="PROSITE" id="PS00232">
    <property type="entry name" value="CADHERIN_1"/>
    <property type="match status" value="1"/>
</dbReference>
<evidence type="ECO:0000259" key="6">
    <source>
        <dbReference type="PROSITE" id="PS50268"/>
    </source>
</evidence>
<dbReference type="PANTHER" id="PTHR24027:SF438">
    <property type="entry name" value="CADHERIN 23"/>
    <property type="match status" value="1"/>
</dbReference>
<evidence type="ECO:0000256" key="1">
    <source>
        <dbReference type="ARBA" id="ARBA00004370"/>
    </source>
</evidence>
<feature type="non-terminal residue" evidence="7">
    <location>
        <position position="200"/>
    </location>
</feature>
<dbReference type="GO" id="GO:0016020">
    <property type="term" value="C:membrane"/>
    <property type="evidence" value="ECO:0007669"/>
    <property type="project" value="UniProtKB-SubCell"/>
</dbReference>
<dbReference type="EMBL" id="JABFTP020000103">
    <property type="protein sequence ID" value="KAL3277703.1"/>
    <property type="molecule type" value="Genomic_DNA"/>
</dbReference>
<dbReference type="GO" id="GO:0005509">
    <property type="term" value="F:calcium ion binding"/>
    <property type="evidence" value="ECO:0007669"/>
    <property type="project" value="UniProtKB-UniRule"/>
</dbReference>